<feature type="domain" description="PucR C-terminal helix-turn-helix" evidence="1">
    <location>
        <begin position="234"/>
        <end position="290"/>
    </location>
</feature>
<dbReference type="PANTHER" id="PTHR33744">
    <property type="entry name" value="CARBOHYDRATE DIACID REGULATOR"/>
    <property type="match status" value="1"/>
</dbReference>
<reference evidence="2 3" key="1">
    <citation type="submission" date="2020-08" db="EMBL/GenBank/DDBJ databases">
        <title>Genomic Encyclopedia of Type Strains, Phase IV (KMG-IV): sequencing the most valuable type-strain genomes for metagenomic binning, comparative biology and taxonomic classification.</title>
        <authorList>
            <person name="Goeker M."/>
        </authorList>
    </citation>
    <scope>NUCLEOTIDE SEQUENCE [LARGE SCALE GENOMIC DNA]</scope>
    <source>
        <strain evidence="2 3">DSM 21769</strain>
    </source>
</reference>
<dbReference type="SUPFAM" id="SSF46689">
    <property type="entry name" value="Homeodomain-like"/>
    <property type="match status" value="1"/>
</dbReference>
<proteinExistence type="predicted"/>
<evidence type="ECO:0000313" key="2">
    <source>
        <dbReference type="EMBL" id="MBB6451255.1"/>
    </source>
</evidence>
<protein>
    <submittedName>
        <fullName evidence="2">DNA-binding protein Fis</fullName>
    </submittedName>
</protein>
<dbReference type="Pfam" id="PF13556">
    <property type="entry name" value="HTH_30"/>
    <property type="match status" value="1"/>
</dbReference>
<sequence length="307" mass="36171">MIQHLKELYPDHIVHHPSQVSSPEKYVWFYTNRYDIIGLPNDYLGQRERGLLNTFLKRVPIAEIDYNNKEKQWAAYLNDHADGSFPPDTDAPYRFHHFSLSHAPDEPLAFTEAFRNAFPLEGHIIWNTDTEGVIISRSVDHDPETNLLSFLRALEGDFLIDICMYQASQHQDLHLAKKNHQREYERFQTFKQLFPGRILFTSSEEALIDLFKESEHIHLGYWQRRLLNDTDKELLETVHVYLQSQLNLSKAAKRLHIHRNTLQYRLDKFQEINGPLLNHFTTMVSTYIALWLTGEFSPFVHSDENHS</sequence>
<dbReference type="RefSeq" id="WP_184405308.1">
    <property type="nucleotide sequence ID" value="NZ_JACHHJ010000005.1"/>
</dbReference>
<evidence type="ECO:0000259" key="1">
    <source>
        <dbReference type="Pfam" id="PF13556"/>
    </source>
</evidence>
<keyword evidence="2" id="KW-0238">DNA-binding</keyword>
<evidence type="ECO:0000313" key="3">
    <source>
        <dbReference type="Proteomes" id="UP000568839"/>
    </source>
</evidence>
<dbReference type="EMBL" id="JACHHJ010000005">
    <property type="protein sequence ID" value="MBB6451255.1"/>
    <property type="molecule type" value="Genomic_DNA"/>
</dbReference>
<gene>
    <name evidence="2" type="ORF">HNR44_003249</name>
</gene>
<dbReference type="GO" id="GO:0003677">
    <property type="term" value="F:DNA binding"/>
    <property type="evidence" value="ECO:0007669"/>
    <property type="project" value="UniProtKB-KW"/>
</dbReference>
<dbReference type="InterPro" id="IPR051448">
    <property type="entry name" value="CdaR-like_regulators"/>
</dbReference>
<dbReference type="AlphaFoldDB" id="A0A841Q130"/>
<dbReference type="PANTHER" id="PTHR33744:SF15">
    <property type="entry name" value="CARBOHYDRATE DIACID REGULATOR"/>
    <property type="match status" value="1"/>
</dbReference>
<dbReference type="InterPro" id="IPR009057">
    <property type="entry name" value="Homeodomain-like_sf"/>
</dbReference>
<dbReference type="Proteomes" id="UP000568839">
    <property type="component" value="Unassembled WGS sequence"/>
</dbReference>
<dbReference type="Gene3D" id="1.10.10.2840">
    <property type="entry name" value="PucR C-terminal helix-turn-helix domain"/>
    <property type="match status" value="1"/>
</dbReference>
<keyword evidence="3" id="KW-1185">Reference proteome</keyword>
<name>A0A841Q130_9BACL</name>
<comment type="caution">
    <text evidence="2">The sequence shown here is derived from an EMBL/GenBank/DDBJ whole genome shotgun (WGS) entry which is preliminary data.</text>
</comment>
<dbReference type="InterPro" id="IPR025736">
    <property type="entry name" value="PucR_C-HTH_dom"/>
</dbReference>
<accession>A0A841Q130</accession>
<dbReference type="InterPro" id="IPR042070">
    <property type="entry name" value="PucR_C-HTH_sf"/>
</dbReference>
<organism evidence="2 3">
    <name type="scientific">Geomicrobium halophilum</name>
    <dbReference type="NCBI Taxonomy" id="549000"/>
    <lineage>
        <taxon>Bacteria</taxon>
        <taxon>Bacillati</taxon>
        <taxon>Bacillota</taxon>
        <taxon>Bacilli</taxon>
        <taxon>Bacillales</taxon>
        <taxon>Geomicrobium</taxon>
    </lineage>
</organism>